<evidence type="ECO:0000256" key="1">
    <source>
        <dbReference type="SAM" id="Phobius"/>
    </source>
</evidence>
<name>A0A9P1CJY5_9DINO</name>
<dbReference type="EMBL" id="CAMXCT010001779">
    <property type="protein sequence ID" value="CAI3992970.1"/>
    <property type="molecule type" value="Genomic_DNA"/>
</dbReference>
<feature type="transmembrane region" description="Helical" evidence="1">
    <location>
        <begin position="26"/>
        <end position="48"/>
    </location>
</feature>
<proteinExistence type="predicted"/>
<evidence type="ECO:0000313" key="3">
    <source>
        <dbReference type="EMBL" id="CAL4780282.1"/>
    </source>
</evidence>
<organism evidence="2">
    <name type="scientific">Cladocopium goreaui</name>
    <dbReference type="NCBI Taxonomy" id="2562237"/>
    <lineage>
        <taxon>Eukaryota</taxon>
        <taxon>Sar</taxon>
        <taxon>Alveolata</taxon>
        <taxon>Dinophyceae</taxon>
        <taxon>Suessiales</taxon>
        <taxon>Symbiodiniaceae</taxon>
        <taxon>Cladocopium</taxon>
    </lineage>
</organism>
<keyword evidence="1" id="KW-0472">Membrane</keyword>
<gene>
    <name evidence="2" type="ORF">C1SCF055_LOCUS19760</name>
</gene>
<evidence type="ECO:0000313" key="2">
    <source>
        <dbReference type="EMBL" id="CAI3992970.1"/>
    </source>
</evidence>
<dbReference type="Proteomes" id="UP001152797">
    <property type="component" value="Unassembled WGS sequence"/>
</dbReference>
<evidence type="ECO:0000313" key="4">
    <source>
        <dbReference type="Proteomes" id="UP001152797"/>
    </source>
</evidence>
<feature type="transmembrane region" description="Helical" evidence="1">
    <location>
        <begin position="54"/>
        <end position="72"/>
    </location>
</feature>
<dbReference type="OrthoDB" id="408742at2759"/>
<comment type="caution">
    <text evidence="2">The sequence shown here is derived from an EMBL/GenBank/DDBJ whole genome shotgun (WGS) entry which is preliminary data.</text>
</comment>
<sequence>MVEGFSELVQASGVSVPARAKFVGRFLGYTTFGSLTFGLVCGQLGVMFTVGPLVPFFCGSWLGYTLSSISFWRSECSTARGYVRDYPRLLEYVIRTEFPWARMPEVTGIEVSMVPMSQDMAIEKWMQGHSLIRLSWCILAGQSCQSLIQEHQEEKRRELLAEPAAASAPHGSSGQI</sequence>
<dbReference type="EMBL" id="CAMXCT020001779">
    <property type="protein sequence ID" value="CAL1146345.1"/>
    <property type="molecule type" value="Genomic_DNA"/>
</dbReference>
<dbReference type="EMBL" id="CAMXCT030001779">
    <property type="protein sequence ID" value="CAL4780282.1"/>
    <property type="molecule type" value="Genomic_DNA"/>
</dbReference>
<keyword evidence="1" id="KW-1133">Transmembrane helix</keyword>
<keyword evidence="1" id="KW-0812">Transmembrane</keyword>
<keyword evidence="4" id="KW-1185">Reference proteome</keyword>
<protein>
    <submittedName>
        <fullName evidence="2">Uncharacterized protein</fullName>
    </submittedName>
</protein>
<reference evidence="2" key="1">
    <citation type="submission" date="2022-10" db="EMBL/GenBank/DDBJ databases">
        <authorList>
            <person name="Chen Y."/>
            <person name="Dougan E. K."/>
            <person name="Chan C."/>
            <person name="Rhodes N."/>
            <person name="Thang M."/>
        </authorList>
    </citation>
    <scope>NUCLEOTIDE SEQUENCE</scope>
</reference>
<dbReference type="AlphaFoldDB" id="A0A9P1CJY5"/>
<reference evidence="3 4" key="2">
    <citation type="submission" date="2024-05" db="EMBL/GenBank/DDBJ databases">
        <authorList>
            <person name="Chen Y."/>
            <person name="Shah S."/>
            <person name="Dougan E. K."/>
            <person name="Thang M."/>
            <person name="Chan C."/>
        </authorList>
    </citation>
    <scope>NUCLEOTIDE SEQUENCE [LARGE SCALE GENOMIC DNA]</scope>
</reference>
<accession>A0A9P1CJY5</accession>